<reference evidence="1" key="1">
    <citation type="submission" date="2022-02" db="EMBL/GenBank/DDBJ databases">
        <title>Plant Genome Project.</title>
        <authorList>
            <person name="Zhang R.-G."/>
        </authorList>
    </citation>
    <scope>NUCLEOTIDE SEQUENCE</scope>
    <source>
        <strain evidence="1">AT1</strain>
    </source>
</reference>
<comment type="caution">
    <text evidence="1">The sequence shown here is derived from an EMBL/GenBank/DDBJ whole genome shotgun (WGS) entry which is preliminary data.</text>
</comment>
<protein>
    <submittedName>
        <fullName evidence="1">Uncharacterized protein</fullName>
    </submittedName>
</protein>
<keyword evidence="2" id="KW-1185">Reference proteome</keyword>
<sequence length="154" mass="16918">MEASSSTAAPKAKPRAYTENSTALFGTNNYANAVTAGNNTTTQGSSNHIADVNQVQTPQKPRNRSKPHNFVNFEAPLSSVLEKLIKTGHLRPLTPTPLPQNLPPSHNPNVFYVYHQMPGHHTDSCYHLHHVIQDLVGMAPFQPHLLNPTSFPIP</sequence>
<dbReference type="EMBL" id="CM046398">
    <property type="protein sequence ID" value="KAI8530270.1"/>
    <property type="molecule type" value="Genomic_DNA"/>
</dbReference>
<gene>
    <name evidence="1" type="ORF">RHMOL_Rhmol11G0043400</name>
</gene>
<accession>A0ACC0LNQ1</accession>
<evidence type="ECO:0000313" key="1">
    <source>
        <dbReference type="EMBL" id="KAI8530270.1"/>
    </source>
</evidence>
<name>A0ACC0LNQ1_RHOML</name>
<dbReference type="Proteomes" id="UP001062846">
    <property type="component" value="Chromosome 11"/>
</dbReference>
<proteinExistence type="predicted"/>
<evidence type="ECO:0000313" key="2">
    <source>
        <dbReference type="Proteomes" id="UP001062846"/>
    </source>
</evidence>
<organism evidence="1 2">
    <name type="scientific">Rhododendron molle</name>
    <name type="common">Chinese azalea</name>
    <name type="synonym">Azalea mollis</name>
    <dbReference type="NCBI Taxonomy" id="49168"/>
    <lineage>
        <taxon>Eukaryota</taxon>
        <taxon>Viridiplantae</taxon>
        <taxon>Streptophyta</taxon>
        <taxon>Embryophyta</taxon>
        <taxon>Tracheophyta</taxon>
        <taxon>Spermatophyta</taxon>
        <taxon>Magnoliopsida</taxon>
        <taxon>eudicotyledons</taxon>
        <taxon>Gunneridae</taxon>
        <taxon>Pentapetalae</taxon>
        <taxon>asterids</taxon>
        <taxon>Ericales</taxon>
        <taxon>Ericaceae</taxon>
        <taxon>Ericoideae</taxon>
        <taxon>Rhodoreae</taxon>
        <taxon>Rhododendron</taxon>
    </lineage>
</organism>